<dbReference type="AlphaFoldDB" id="A0A497JJK6"/>
<dbReference type="CDD" id="cd01335">
    <property type="entry name" value="Radical_SAM"/>
    <property type="match status" value="1"/>
</dbReference>
<protein>
    <recommendedName>
        <fullName evidence="7">Radical SAM core domain-containing protein</fullName>
    </recommendedName>
</protein>
<evidence type="ECO:0000313" key="9">
    <source>
        <dbReference type="Proteomes" id="UP000277633"/>
    </source>
</evidence>
<keyword evidence="3" id="KW-0949">S-adenosyl-L-methionine</keyword>
<accession>A0A497JJK6</accession>
<evidence type="ECO:0000256" key="4">
    <source>
        <dbReference type="ARBA" id="ARBA00022723"/>
    </source>
</evidence>
<dbReference type="PANTHER" id="PTHR11228">
    <property type="entry name" value="RADICAL SAM DOMAIN PROTEIN"/>
    <property type="match status" value="1"/>
</dbReference>
<dbReference type="Proteomes" id="UP000277633">
    <property type="component" value="Unassembled WGS sequence"/>
</dbReference>
<dbReference type="GO" id="GO:0051539">
    <property type="term" value="F:4 iron, 4 sulfur cluster binding"/>
    <property type="evidence" value="ECO:0007669"/>
    <property type="project" value="UniProtKB-KW"/>
</dbReference>
<dbReference type="SFLD" id="SFLDG01067">
    <property type="entry name" value="SPASM/twitch_domain_containing"/>
    <property type="match status" value="2"/>
</dbReference>
<name>A0A497JJK6_9ARCH</name>
<dbReference type="InterPro" id="IPR058240">
    <property type="entry name" value="rSAM_sf"/>
</dbReference>
<evidence type="ECO:0000256" key="5">
    <source>
        <dbReference type="ARBA" id="ARBA00023004"/>
    </source>
</evidence>
<evidence type="ECO:0000256" key="3">
    <source>
        <dbReference type="ARBA" id="ARBA00022691"/>
    </source>
</evidence>
<dbReference type="InterPro" id="IPR006638">
    <property type="entry name" value="Elp3/MiaA/NifB-like_rSAM"/>
</dbReference>
<dbReference type="SFLD" id="SFLDG01387">
    <property type="entry name" value="BtrN-like_SPASM_domain_contain"/>
    <property type="match status" value="1"/>
</dbReference>
<dbReference type="GO" id="GO:0046872">
    <property type="term" value="F:metal ion binding"/>
    <property type="evidence" value="ECO:0007669"/>
    <property type="project" value="UniProtKB-KW"/>
</dbReference>
<dbReference type="SFLD" id="SFLDG01386">
    <property type="entry name" value="main_SPASM_domain-containing"/>
    <property type="match status" value="1"/>
</dbReference>
<keyword evidence="5" id="KW-0408">Iron</keyword>
<dbReference type="GO" id="GO:0003824">
    <property type="term" value="F:catalytic activity"/>
    <property type="evidence" value="ECO:0007669"/>
    <property type="project" value="InterPro"/>
</dbReference>
<dbReference type="InterPro" id="IPR017200">
    <property type="entry name" value="PqqE-like"/>
</dbReference>
<proteinExistence type="predicted"/>
<dbReference type="SMART" id="SM00729">
    <property type="entry name" value="Elp3"/>
    <property type="match status" value="1"/>
</dbReference>
<dbReference type="InterPro" id="IPR013785">
    <property type="entry name" value="Aldolase_TIM"/>
</dbReference>
<dbReference type="EMBL" id="QMWO01000022">
    <property type="protein sequence ID" value="RLG70102.1"/>
    <property type="molecule type" value="Genomic_DNA"/>
</dbReference>
<evidence type="ECO:0000256" key="6">
    <source>
        <dbReference type="ARBA" id="ARBA00023014"/>
    </source>
</evidence>
<comment type="cofactor">
    <cofactor evidence="1">
        <name>[4Fe-4S] cluster</name>
        <dbReference type="ChEBI" id="CHEBI:49883"/>
    </cofactor>
</comment>
<dbReference type="SUPFAM" id="SSF102114">
    <property type="entry name" value="Radical SAM enzymes"/>
    <property type="match status" value="1"/>
</dbReference>
<keyword evidence="6" id="KW-0411">Iron-sulfur</keyword>
<dbReference type="SFLD" id="SFLDS00029">
    <property type="entry name" value="Radical_SAM"/>
    <property type="match status" value="2"/>
</dbReference>
<keyword evidence="2" id="KW-0004">4Fe-4S</keyword>
<dbReference type="PANTHER" id="PTHR11228:SF7">
    <property type="entry name" value="PQQA PEPTIDE CYCLASE"/>
    <property type="match status" value="1"/>
</dbReference>
<comment type="caution">
    <text evidence="8">The sequence shown here is derived from an EMBL/GenBank/DDBJ whole genome shotgun (WGS) entry which is preliminary data.</text>
</comment>
<dbReference type="PROSITE" id="PS51918">
    <property type="entry name" value="RADICAL_SAM"/>
    <property type="match status" value="1"/>
</dbReference>
<dbReference type="Pfam" id="PF13186">
    <property type="entry name" value="SPASM"/>
    <property type="match status" value="1"/>
</dbReference>
<dbReference type="CDD" id="cd21109">
    <property type="entry name" value="SPASM"/>
    <property type="match status" value="1"/>
</dbReference>
<dbReference type="Gene3D" id="3.20.20.70">
    <property type="entry name" value="Aldolase class I"/>
    <property type="match status" value="1"/>
</dbReference>
<gene>
    <name evidence="8" type="ORF">DRO07_00990</name>
</gene>
<dbReference type="InterPro" id="IPR023885">
    <property type="entry name" value="4Fe4S-binding_SPASM_dom"/>
</dbReference>
<dbReference type="Pfam" id="PF04055">
    <property type="entry name" value="Radical_SAM"/>
    <property type="match status" value="1"/>
</dbReference>
<evidence type="ECO:0000256" key="2">
    <source>
        <dbReference type="ARBA" id="ARBA00022485"/>
    </source>
</evidence>
<sequence length="343" mass="39311">MRRKYLEFLKKNLNIGLFRYFKKYFLLQCSFLLGKALTGPLAVGINLTDRCNFKCCFCNIKQEAKQELSLHEIKKLLEDLKELSVEHVSFTGGEPFLRNDIFEVLGLAKDMGFDVNICTNASLLDKEKVEKLNELSIDWVTVSLHSLDKEKFEKITGIKGSFKRTIEGIKTLAKYCKATTNVVCVLTSENASDIAGLNALLDFCEENGILLGFNPHNSFDGRVNYSDETIEKLQAFFEKNSDQLDNSKEFLKRMLRYMRGENVKRTCFAGFLSASIDSDGSVYACIAELQFAKPIGNIKKDSFRDLWFSEAYEKKRKELKHCNRCMWNCQEELNILFGACPIR</sequence>
<evidence type="ECO:0000313" key="8">
    <source>
        <dbReference type="EMBL" id="RLG70102.1"/>
    </source>
</evidence>
<dbReference type="InterPro" id="IPR050377">
    <property type="entry name" value="Radical_SAM_PqqE_MftC-like"/>
</dbReference>
<dbReference type="InterPro" id="IPR034391">
    <property type="entry name" value="AdoMet-like_SPASM_containing"/>
</dbReference>
<evidence type="ECO:0000256" key="1">
    <source>
        <dbReference type="ARBA" id="ARBA00001966"/>
    </source>
</evidence>
<keyword evidence="4" id="KW-0479">Metal-binding</keyword>
<dbReference type="PIRSF" id="PIRSF037420">
    <property type="entry name" value="PQQ_syn_pqqE"/>
    <property type="match status" value="1"/>
</dbReference>
<evidence type="ECO:0000259" key="7">
    <source>
        <dbReference type="PROSITE" id="PS51918"/>
    </source>
</evidence>
<dbReference type="InterPro" id="IPR007197">
    <property type="entry name" value="rSAM"/>
</dbReference>
<organism evidence="8 9">
    <name type="scientific">Candidatus Iainarchaeum sp</name>
    <dbReference type="NCBI Taxonomy" id="3101447"/>
    <lineage>
        <taxon>Archaea</taxon>
        <taxon>Candidatus Iainarchaeota</taxon>
        <taxon>Candidatus Iainarchaeia</taxon>
        <taxon>Candidatus Iainarchaeales</taxon>
        <taxon>Candidatus Iainarchaeaceae</taxon>
        <taxon>Candidatus Iainarchaeum</taxon>
    </lineage>
</organism>
<feature type="domain" description="Radical SAM core" evidence="7">
    <location>
        <begin position="37"/>
        <end position="249"/>
    </location>
</feature>
<reference evidence="8 9" key="1">
    <citation type="submission" date="2018-06" db="EMBL/GenBank/DDBJ databases">
        <title>Extensive metabolic versatility and redundancy in microbially diverse, dynamic hydrothermal sediments.</title>
        <authorList>
            <person name="Dombrowski N."/>
            <person name="Teske A."/>
            <person name="Baker B.J."/>
        </authorList>
    </citation>
    <scope>NUCLEOTIDE SEQUENCE [LARGE SCALE GENOMIC DNA]</scope>
    <source>
        <strain evidence="8">B9_G13</strain>
    </source>
</reference>